<comment type="caution">
    <text evidence="2">The sequence shown here is derived from an EMBL/GenBank/DDBJ whole genome shotgun (WGS) entry which is preliminary data.</text>
</comment>
<dbReference type="AlphaFoldDB" id="A0A2P6QVJ6"/>
<organism evidence="2 3">
    <name type="scientific">Rosa chinensis</name>
    <name type="common">China rose</name>
    <dbReference type="NCBI Taxonomy" id="74649"/>
    <lineage>
        <taxon>Eukaryota</taxon>
        <taxon>Viridiplantae</taxon>
        <taxon>Streptophyta</taxon>
        <taxon>Embryophyta</taxon>
        <taxon>Tracheophyta</taxon>
        <taxon>Spermatophyta</taxon>
        <taxon>Magnoliopsida</taxon>
        <taxon>eudicotyledons</taxon>
        <taxon>Gunneridae</taxon>
        <taxon>Pentapetalae</taxon>
        <taxon>rosids</taxon>
        <taxon>fabids</taxon>
        <taxon>Rosales</taxon>
        <taxon>Rosaceae</taxon>
        <taxon>Rosoideae</taxon>
        <taxon>Rosoideae incertae sedis</taxon>
        <taxon>Rosa</taxon>
    </lineage>
</organism>
<evidence type="ECO:0000256" key="1">
    <source>
        <dbReference type="SAM" id="SignalP"/>
    </source>
</evidence>
<feature type="signal peptide" evidence="1">
    <location>
        <begin position="1"/>
        <end position="18"/>
    </location>
</feature>
<proteinExistence type="predicted"/>
<name>A0A2P6QVJ6_ROSCH</name>
<accession>A0A2P6QVJ6</accession>
<protein>
    <submittedName>
        <fullName evidence="2">Uncharacterized protein</fullName>
    </submittedName>
</protein>
<keyword evidence="1" id="KW-0732">Signal</keyword>
<dbReference type="Proteomes" id="UP000238479">
    <property type="component" value="Chromosome 4"/>
</dbReference>
<feature type="chain" id="PRO_5015190824" evidence="1">
    <location>
        <begin position="19"/>
        <end position="45"/>
    </location>
</feature>
<evidence type="ECO:0000313" key="3">
    <source>
        <dbReference type="Proteomes" id="UP000238479"/>
    </source>
</evidence>
<sequence length="45" mass="5253">MDWILYPILAFCLLRLRLDLLLRSIGRVQEQKAGATLLLVIDWVN</sequence>
<keyword evidence="3" id="KW-1185">Reference proteome</keyword>
<dbReference type="EMBL" id="PDCK01000042">
    <property type="protein sequence ID" value="PRQ38184.1"/>
    <property type="molecule type" value="Genomic_DNA"/>
</dbReference>
<evidence type="ECO:0000313" key="2">
    <source>
        <dbReference type="EMBL" id="PRQ38184.1"/>
    </source>
</evidence>
<gene>
    <name evidence="2" type="ORF">RchiOBHm_Chr4g0410971</name>
</gene>
<reference evidence="2 3" key="1">
    <citation type="journal article" date="2018" name="Nat. Genet.">
        <title>The Rosa genome provides new insights in the design of modern roses.</title>
        <authorList>
            <person name="Bendahmane M."/>
        </authorList>
    </citation>
    <scope>NUCLEOTIDE SEQUENCE [LARGE SCALE GENOMIC DNA]</scope>
    <source>
        <strain evidence="3">cv. Old Blush</strain>
    </source>
</reference>
<dbReference type="Gramene" id="PRQ38184">
    <property type="protein sequence ID" value="PRQ38184"/>
    <property type="gene ID" value="RchiOBHm_Chr4g0410971"/>
</dbReference>